<dbReference type="GO" id="GO:0010073">
    <property type="term" value="P:meristem maintenance"/>
    <property type="evidence" value="ECO:0007669"/>
    <property type="project" value="InterPro"/>
</dbReference>
<dbReference type="PANTHER" id="PTHR46033:SF8">
    <property type="entry name" value="PROTEIN MAINTENANCE OF MERISTEMS-LIKE"/>
    <property type="match status" value="1"/>
</dbReference>
<dbReference type="AlphaFoldDB" id="A0A6B9V3X5"/>
<dbReference type="InterPro" id="IPR044824">
    <property type="entry name" value="MAIN-like"/>
</dbReference>
<sequence>MLMCDHLHPPDPYNQIVEAQLRDIGFYYVSQIGVIKGQSAMINALIERWRLETHTFHFPVGECAVTLEDVAVILGLPTNGLPVTGPTMSRFEALEAECLHQFGIAPSKNDCRGSFIKLMWFRSVRDRIVLNNDVHMQMYVKCHIMLLFGKILFADKSGAAGNSCRLQGDGRSTDTVGQLGLDPATISSADSWQSPSVSNCKQVA</sequence>
<gene>
    <name evidence="2" type="ORF">DS421_19g641210</name>
</gene>
<dbReference type="PANTHER" id="PTHR46033">
    <property type="entry name" value="PROTEIN MAIN-LIKE 2"/>
    <property type="match status" value="1"/>
</dbReference>
<evidence type="ECO:0000313" key="3">
    <source>
        <dbReference type="Proteomes" id="UP000464620"/>
    </source>
</evidence>
<feature type="domain" description="Aminotransferase-like plant mobile" evidence="1">
    <location>
        <begin position="25"/>
        <end position="159"/>
    </location>
</feature>
<dbReference type="Pfam" id="PF10536">
    <property type="entry name" value="PMD"/>
    <property type="match status" value="1"/>
</dbReference>
<dbReference type="Proteomes" id="UP000464620">
    <property type="component" value="Chromosome B09"/>
</dbReference>
<name>A0A6B9V3X5_ARAHY</name>
<dbReference type="EMBL" id="CP031001">
    <property type="protein sequence ID" value="QHN76130.1"/>
    <property type="molecule type" value="Genomic_DNA"/>
</dbReference>
<reference evidence="2 3" key="1">
    <citation type="submission" date="2020-01" db="EMBL/GenBank/DDBJ databases">
        <title>Genome sequence of Arachis hypogaea, cultivar Shitouqi.</title>
        <authorList>
            <person name="Zhuang W."/>
            <person name="Chen H."/>
            <person name="Varshney R."/>
            <person name="Wang D."/>
            <person name="Ming R."/>
        </authorList>
    </citation>
    <scope>NUCLEOTIDE SEQUENCE [LARGE SCALE GENOMIC DNA]</scope>
    <source>
        <tissue evidence="2">Young leaf</tissue>
    </source>
</reference>
<accession>A0A6B9V3X5</accession>
<proteinExistence type="predicted"/>
<protein>
    <recommendedName>
        <fullName evidence="1">Aminotransferase-like plant mobile domain-containing protein</fullName>
    </recommendedName>
</protein>
<evidence type="ECO:0000313" key="2">
    <source>
        <dbReference type="EMBL" id="QHN76130.1"/>
    </source>
</evidence>
<organism evidence="2 3">
    <name type="scientific">Arachis hypogaea</name>
    <name type="common">Peanut</name>
    <dbReference type="NCBI Taxonomy" id="3818"/>
    <lineage>
        <taxon>Eukaryota</taxon>
        <taxon>Viridiplantae</taxon>
        <taxon>Streptophyta</taxon>
        <taxon>Embryophyta</taxon>
        <taxon>Tracheophyta</taxon>
        <taxon>Spermatophyta</taxon>
        <taxon>Magnoliopsida</taxon>
        <taxon>eudicotyledons</taxon>
        <taxon>Gunneridae</taxon>
        <taxon>Pentapetalae</taxon>
        <taxon>rosids</taxon>
        <taxon>fabids</taxon>
        <taxon>Fabales</taxon>
        <taxon>Fabaceae</taxon>
        <taxon>Papilionoideae</taxon>
        <taxon>50 kb inversion clade</taxon>
        <taxon>dalbergioids sensu lato</taxon>
        <taxon>Dalbergieae</taxon>
        <taxon>Pterocarpus clade</taxon>
        <taxon>Arachis</taxon>
    </lineage>
</organism>
<dbReference type="InterPro" id="IPR019557">
    <property type="entry name" value="AminoTfrase-like_pln_mobile"/>
</dbReference>
<evidence type="ECO:0000259" key="1">
    <source>
        <dbReference type="Pfam" id="PF10536"/>
    </source>
</evidence>